<comment type="caution">
    <text evidence="6">The sequence shown here is derived from an EMBL/GenBank/DDBJ whole genome shotgun (WGS) entry which is preliminary data.</text>
</comment>
<accession>A0A1Q3C7T7</accession>
<dbReference type="InterPro" id="IPR019191">
    <property type="entry name" value="Essential_protein_Yae1_N"/>
</dbReference>
<dbReference type="InterPro" id="IPR038881">
    <property type="entry name" value="Yae1-like"/>
</dbReference>
<feature type="non-terminal residue" evidence="6">
    <location>
        <position position="1"/>
    </location>
</feature>
<protein>
    <submittedName>
        <fullName evidence="6">Yae1_N domain-containing protein</fullName>
    </submittedName>
</protein>
<keyword evidence="7" id="KW-1185">Reference proteome</keyword>
<dbReference type="Pfam" id="PF09811">
    <property type="entry name" value="Yae1_N"/>
    <property type="match status" value="1"/>
</dbReference>
<dbReference type="PANTHER" id="PTHR18829:SF0">
    <property type="entry name" value="PROTEIN YAE1 HOMOLOG"/>
    <property type="match status" value="1"/>
</dbReference>
<keyword evidence="4" id="KW-0539">Nucleus</keyword>
<feature type="domain" description="Essential protein Yae1 N-terminal" evidence="5">
    <location>
        <begin position="159"/>
        <end position="196"/>
    </location>
</feature>
<evidence type="ECO:0000256" key="2">
    <source>
        <dbReference type="ARBA" id="ARBA00004496"/>
    </source>
</evidence>
<dbReference type="OrthoDB" id="20086at2759"/>
<evidence type="ECO:0000256" key="4">
    <source>
        <dbReference type="ARBA" id="ARBA00023242"/>
    </source>
</evidence>
<gene>
    <name evidence="6" type="ORF">CFOL_v3_19636</name>
</gene>
<dbReference type="EMBL" id="BDDD01001455">
    <property type="protein sequence ID" value="GAV76161.1"/>
    <property type="molecule type" value="Genomic_DNA"/>
</dbReference>
<evidence type="ECO:0000256" key="3">
    <source>
        <dbReference type="ARBA" id="ARBA00022490"/>
    </source>
</evidence>
<dbReference type="AlphaFoldDB" id="A0A1Q3C7T7"/>
<dbReference type="FunCoup" id="A0A1Q3C7T7">
    <property type="interactions" value="39"/>
</dbReference>
<comment type="subcellular location">
    <subcellularLocation>
        <location evidence="2">Cytoplasm</location>
    </subcellularLocation>
    <subcellularLocation>
        <location evidence="1">Nucleus</location>
    </subcellularLocation>
</comment>
<evidence type="ECO:0000256" key="1">
    <source>
        <dbReference type="ARBA" id="ARBA00004123"/>
    </source>
</evidence>
<organism evidence="6 7">
    <name type="scientific">Cephalotus follicularis</name>
    <name type="common">Albany pitcher plant</name>
    <dbReference type="NCBI Taxonomy" id="3775"/>
    <lineage>
        <taxon>Eukaryota</taxon>
        <taxon>Viridiplantae</taxon>
        <taxon>Streptophyta</taxon>
        <taxon>Embryophyta</taxon>
        <taxon>Tracheophyta</taxon>
        <taxon>Spermatophyta</taxon>
        <taxon>Magnoliopsida</taxon>
        <taxon>eudicotyledons</taxon>
        <taxon>Gunneridae</taxon>
        <taxon>Pentapetalae</taxon>
        <taxon>rosids</taxon>
        <taxon>fabids</taxon>
        <taxon>Oxalidales</taxon>
        <taxon>Cephalotaceae</taxon>
        <taxon>Cephalotus</taxon>
    </lineage>
</organism>
<dbReference type="GO" id="GO:0005634">
    <property type="term" value="C:nucleus"/>
    <property type="evidence" value="ECO:0007669"/>
    <property type="project" value="UniProtKB-SubCell"/>
</dbReference>
<evidence type="ECO:0000313" key="7">
    <source>
        <dbReference type="Proteomes" id="UP000187406"/>
    </source>
</evidence>
<dbReference type="Proteomes" id="UP000187406">
    <property type="component" value="Unassembled WGS sequence"/>
</dbReference>
<evidence type="ECO:0000313" key="6">
    <source>
        <dbReference type="EMBL" id="GAV76161.1"/>
    </source>
</evidence>
<name>A0A1Q3C7T7_CEPFO</name>
<evidence type="ECO:0000259" key="5">
    <source>
        <dbReference type="Pfam" id="PF09811"/>
    </source>
</evidence>
<dbReference type="STRING" id="3775.A0A1Q3C7T7"/>
<dbReference type="PANTHER" id="PTHR18829">
    <property type="entry name" value="PROTEIN YAE1 HOMOLOG"/>
    <property type="match status" value="1"/>
</dbReference>
<keyword evidence="3" id="KW-0963">Cytoplasm</keyword>
<dbReference type="GO" id="GO:0005737">
    <property type="term" value="C:cytoplasm"/>
    <property type="evidence" value="ECO:0007669"/>
    <property type="project" value="UniProtKB-SubCell"/>
</dbReference>
<sequence>STLVWLTNRRPELFSVLDSTDQPPKSTTHPQHLTSFNYQSVSPPGSFKFKCSTINCQSNNTSHLLHFKSTPTKAISPAFLMDGYFAKELYLESLQLSKLELDTKLSHPNNLQNVPCASDNGDFQKEDGLLWGGSEEELDNASDLDWEWQRRHDQFHTIGYRDGLMAGKEASAQEGFNIGFKQSVQHGYNLGLVRGVTSALDCLPHVLRERLIVTQERRNKFHALFETVHILSTGDALKLYRDDLKASKEMEHSEHAKSSYDIVDLKEQRLDCSSLENYFSELQSLLLESPAINVHTAVNRWDFTGAMTSLKPIGIFYFDIPIENMFCAIIVSIVT</sequence>
<reference evidence="7" key="1">
    <citation type="submission" date="2016-04" db="EMBL/GenBank/DDBJ databases">
        <title>Cephalotus genome sequencing.</title>
        <authorList>
            <person name="Fukushima K."/>
            <person name="Hasebe M."/>
            <person name="Fang X."/>
        </authorList>
    </citation>
    <scope>NUCLEOTIDE SEQUENCE [LARGE SCALE GENOMIC DNA]</scope>
    <source>
        <strain evidence="7">cv. St1</strain>
    </source>
</reference>
<proteinExistence type="predicted"/>
<dbReference type="InParanoid" id="A0A1Q3C7T7"/>